<proteinExistence type="predicted"/>
<feature type="region of interest" description="Disordered" evidence="1">
    <location>
        <begin position="64"/>
        <end position="116"/>
    </location>
</feature>
<feature type="compositionally biased region" description="Basic and acidic residues" evidence="1">
    <location>
        <begin position="1"/>
        <end position="22"/>
    </location>
</feature>
<feature type="region of interest" description="Disordered" evidence="1">
    <location>
        <begin position="1"/>
        <end position="36"/>
    </location>
</feature>
<name>A0A0L9U4B8_PHAAN</name>
<reference evidence="3" key="1">
    <citation type="journal article" date="2015" name="Proc. Natl. Acad. Sci. U.S.A.">
        <title>Genome sequencing of adzuki bean (Vigna angularis) provides insight into high starch and low fat accumulation and domestication.</title>
        <authorList>
            <person name="Yang K."/>
            <person name="Tian Z."/>
            <person name="Chen C."/>
            <person name="Luo L."/>
            <person name="Zhao B."/>
            <person name="Wang Z."/>
            <person name="Yu L."/>
            <person name="Li Y."/>
            <person name="Sun Y."/>
            <person name="Li W."/>
            <person name="Chen Y."/>
            <person name="Li Y."/>
            <person name="Zhang Y."/>
            <person name="Ai D."/>
            <person name="Zhao J."/>
            <person name="Shang C."/>
            <person name="Ma Y."/>
            <person name="Wu B."/>
            <person name="Wang M."/>
            <person name="Gao L."/>
            <person name="Sun D."/>
            <person name="Zhang P."/>
            <person name="Guo F."/>
            <person name="Wang W."/>
            <person name="Li Y."/>
            <person name="Wang J."/>
            <person name="Varshney R.K."/>
            <person name="Wang J."/>
            <person name="Ling H.Q."/>
            <person name="Wan P."/>
        </authorList>
    </citation>
    <scope>NUCLEOTIDE SEQUENCE</scope>
    <source>
        <strain evidence="3">cv. Jingnong 6</strain>
    </source>
</reference>
<organism evidence="2 3">
    <name type="scientific">Phaseolus angularis</name>
    <name type="common">Azuki bean</name>
    <name type="synonym">Vigna angularis</name>
    <dbReference type="NCBI Taxonomy" id="3914"/>
    <lineage>
        <taxon>Eukaryota</taxon>
        <taxon>Viridiplantae</taxon>
        <taxon>Streptophyta</taxon>
        <taxon>Embryophyta</taxon>
        <taxon>Tracheophyta</taxon>
        <taxon>Spermatophyta</taxon>
        <taxon>Magnoliopsida</taxon>
        <taxon>eudicotyledons</taxon>
        <taxon>Gunneridae</taxon>
        <taxon>Pentapetalae</taxon>
        <taxon>rosids</taxon>
        <taxon>fabids</taxon>
        <taxon>Fabales</taxon>
        <taxon>Fabaceae</taxon>
        <taxon>Papilionoideae</taxon>
        <taxon>50 kb inversion clade</taxon>
        <taxon>NPAAA clade</taxon>
        <taxon>indigoferoid/millettioid clade</taxon>
        <taxon>Phaseoleae</taxon>
        <taxon>Vigna</taxon>
    </lineage>
</organism>
<sequence>MKDKKNENDDQPRPKMKDDQRTTKKLRKRKHRESFMHTLDEQENLIAELKRRFVVLESELAKEKARRRITEDGGQSVPHAEPSMNNGFDSPGGMSTTSNEDVCQDGVKKALQEQSA</sequence>
<dbReference type="Gramene" id="KOM37630">
    <property type="protein sequence ID" value="KOM37630"/>
    <property type="gene ID" value="LR48_Vigan03g101200"/>
</dbReference>
<gene>
    <name evidence="2" type="ORF">LR48_Vigan03g101200</name>
</gene>
<protein>
    <submittedName>
        <fullName evidence="2">Uncharacterized protein</fullName>
    </submittedName>
</protein>
<evidence type="ECO:0000313" key="3">
    <source>
        <dbReference type="Proteomes" id="UP000053144"/>
    </source>
</evidence>
<dbReference type="EMBL" id="CM003373">
    <property type="protein sequence ID" value="KOM37630.1"/>
    <property type="molecule type" value="Genomic_DNA"/>
</dbReference>
<evidence type="ECO:0000313" key="2">
    <source>
        <dbReference type="EMBL" id="KOM37630.1"/>
    </source>
</evidence>
<evidence type="ECO:0000256" key="1">
    <source>
        <dbReference type="SAM" id="MobiDB-lite"/>
    </source>
</evidence>
<dbReference type="AlphaFoldDB" id="A0A0L9U4B8"/>
<accession>A0A0L9U4B8</accession>
<feature type="compositionally biased region" description="Basic and acidic residues" evidence="1">
    <location>
        <begin position="106"/>
        <end position="116"/>
    </location>
</feature>
<feature type="compositionally biased region" description="Basic residues" evidence="1">
    <location>
        <begin position="23"/>
        <end position="32"/>
    </location>
</feature>
<feature type="compositionally biased region" description="Polar residues" evidence="1">
    <location>
        <begin position="83"/>
        <end position="101"/>
    </location>
</feature>
<dbReference type="Proteomes" id="UP000053144">
    <property type="component" value="Chromosome 3"/>
</dbReference>